<evidence type="ECO:0000256" key="1">
    <source>
        <dbReference type="SAM" id="SignalP"/>
    </source>
</evidence>
<feature type="chain" id="PRO_5015863625" description="DUF4906 domain-containing protein" evidence="1">
    <location>
        <begin position="25"/>
        <end position="487"/>
    </location>
</feature>
<dbReference type="Proteomes" id="UP000247973">
    <property type="component" value="Unassembled WGS sequence"/>
</dbReference>
<name>A0A2V3PKC3_9BACT</name>
<protein>
    <recommendedName>
        <fullName evidence="4">DUF4906 domain-containing protein</fullName>
    </recommendedName>
</protein>
<accession>A0A2V3PKC3</accession>
<feature type="signal peptide" evidence="1">
    <location>
        <begin position="1"/>
        <end position="24"/>
    </location>
</feature>
<proteinExistence type="predicted"/>
<sequence>MKYNYKNLASILLLSVLFSLVSCSNTESFTSEEATDKDALLNLSIKAGPVNDPLVKGGDGGFSSLALYIFNKTTGYCEYSELITAFTPATLQELSRSVNVSSQTKVIYAIANYNDVNKTFSNTITKTLTMAQLEALTVTNPNGFNDASILMIGKTEVAINSQYVTVEVPMERLVARLDIYMFKSADSQSNTVEVTSIELDNQVLNSRCSYHNTVMITPVTKTNLLRTITANNTLAVTPSDLSAVIPVNAHTSFYTYQNIAASTTTPNDNITPYLKVVVKTNGISHTYKGYITDNGQTTNKYSLMRNNVYRVIGVIGKLNNLITITTTIYPWSVTSSQIGHGVKDTDYILTPFNGNNTGATTGIVQYPYMLNGTGINGTSYANYSFKLTAPTGAIWTATLTNGLEFGFNSTGSTAGKLAVSTGIARTNEYEIKVGALKTWGGTNRTTYMYITVDGIKLKINPVITAPSTRRFPGTTDTDILITQTKYQ</sequence>
<dbReference type="AlphaFoldDB" id="A0A2V3PKC3"/>
<dbReference type="OrthoDB" id="1047827at2"/>
<organism evidence="2 3">
    <name type="scientific">Dysgonomonas alginatilytica</name>
    <dbReference type="NCBI Taxonomy" id="1605892"/>
    <lineage>
        <taxon>Bacteria</taxon>
        <taxon>Pseudomonadati</taxon>
        <taxon>Bacteroidota</taxon>
        <taxon>Bacteroidia</taxon>
        <taxon>Bacteroidales</taxon>
        <taxon>Dysgonomonadaceae</taxon>
        <taxon>Dysgonomonas</taxon>
    </lineage>
</organism>
<gene>
    <name evidence="2" type="ORF">CLV62_13910</name>
</gene>
<dbReference type="PROSITE" id="PS51257">
    <property type="entry name" value="PROKAR_LIPOPROTEIN"/>
    <property type="match status" value="1"/>
</dbReference>
<dbReference type="EMBL" id="QICL01000039">
    <property type="protein sequence ID" value="PXV59273.1"/>
    <property type="molecule type" value="Genomic_DNA"/>
</dbReference>
<evidence type="ECO:0000313" key="3">
    <source>
        <dbReference type="Proteomes" id="UP000247973"/>
    </source>
</evidence>
<reference evidence="2 3" key="1">
    <citation type="submission" date="2018-03" db="EMBL/GenBank/DDBJ databases">
        <title>Genomic Encyclopedia of Archaeal and Bacterial Type Strains, Phase II (KMG-II): from individual species to whole genera.</title>
        <authorList>
            <person name="Goeker M."/>
        </authorList>
    </citation>
    <scope>NUCLEOTIDE SEQUENCE [LARGE SCALE GENOMIC DNA]</scope>
    <source>
        <strain evidence="2 3">DSM 100214</strain>
    </source>
</reference>
<keyword evidence="1" id="KW-0732">Signal</keyword>
<evidence type="ECO:0008006" key="4">
    <source>
        <dbReference type="Google" id="ProtNLM"/>
    </source>
</evidence>
<evidence type="ECO:0000313" key="2">
    <source>
        <dbReference type="EMBL" id="PXV59273.1"/>
    </source>
</evidence>
<keyword evidence="3" id="KW-1185">Reference proteome</keyword>
<dbReference type="RefSeq" id="WP_110312416.1">
    <property type="nucleotide sequence ID" value="NZ_QICL01000039.1"/>
</dbReference>
<comment type="caution">
    <text evidence="2">The sequence shown here is derived from an EMBL/GenBank/DDBJ whole genome shotgun (WGS) entry which is preliminary data.</text>
</comment>